<reference evidence="2 3" key="1">
    <citation type="submission" date="2021-04" db="EMBL/GenBank/DDBJ databases">
        <title>Paenibacillus sp. DLE-14 whole genome sequence.</title>
        <authorList>
            <person name="Ham Y.J."/>
        </authorList>
    </citation>
    <scope>NUCLEOTIDE SEQUENCE [LARGE SCALE GENOMIC DNA]</scope>
    <source>
        <strain evidence="2 3">DLE-14</strain>
    </source>
</reference>
<dbReference type="InterPro" id="IPR036779">
    <property type="entry name" value="LysM_dom_sf"/>
</dbReference>
<gene>
    <name evidence="2" type="ORF">I8J30_01085</name>
</gene>
<evidence type="ECO:0000313" key="3">
    <source>
        <dbReference type="Proteomes" id="UP000673394"/>
    </source>
</evidence>
<dbReference type="InterPro" id="IPR045361">
    <property type="entry name" value="CIS_tube_prot_N"/>
</dbReference>
<organism evidence="2 3">
    <name type="scientific">Paenibacillus lignilyticus</name>
    <dbReference type="NCBI Taxonomy" id="1172615"/>
    <lineage>
        <taxon>Bacteria</taxon>
        <taxon>Bacillati</taxon>
        <taxon>Bacillota</taxon>
        <taxon>Bacilli</taxon>
        <taxon>Bacillales</taxon>
        <taxon>Paenibacillaceae</taxon>
        <taxon>Paenibacillus</taxon>
    </lineage>
</organism>
<proteinExistence type="predicted"/>
<comment type="caution">
    <text evidence="2">The sequence shown here is derived from an EMBL/GenBank/DDBJ whole genome shotgun (WGS) entry which is preliminary data.</text>
</comment>
<dbReference type="InterPro" id="IPR018392">
    <property type="entry name" value="LysM"/>
</dbReference>
<dbReference type="EMBL" id="JAGKSP010000001">
    <property type="protein sequence ID" value="MBP3961288.1"/>
    <property type="molecule type" value="Genomic_DNA"/>
</dbReference>
<dbReference type="CDD" id="cd00118">
    <property type="entry name" value="LysM"/>
    <property type="match status" value="1"/>
</dbReference>
<feature type="domain" description="LysM" evidence="1">
    <location>
        <begin position="157"/>
        <end position="204"/>
    </location>
</feature>
<evidence type="ECO:0000259" key="1">
    <source>
        <dbReference type="PROSITE" id="PS51782"/>
    </source>
</evidence>
<dbReference type="Pfam" id="PF01476">
    <property type="entry name" value="LysM"/>
    <property type="match status" value="1"/>
</dbReference>
<dbReference type="Gene3D" id="3.10.350.10">
    <property type="entry name" value="LysM domain"/>
    <property type="match status" value="1"/>
</dbReference>
<dbReference type="PROSITE" id="PS51782">
    <property type="entry name" value="LYSM"/>
    <property type="match status" value="1"/>
</dbReference>
<protein>
    <submittedName>
        <fullName evidence="2">LysM peptidoglycan-binding domain-containing protein</fullName>
    </submittedName>
</protein>
<dbReference type="Pfam" id="PF19266">
    <property type="entry name" value="CIS_tube"/>
    <property type="match status" value="1"/>
</dbReference>
<sequence>MALKKAKIIVTKGTGQEQLEVLFNPSEYSLESANNFAWQTIPGLQTPIAQFISGEATTLSMDLFFDTYEKATDVRLLTAKVSRLLDVDKDLHAPPSCRFVWGSLDFKGVVERVSQKFTMFLDSGLPVRATLNVTFRALQSMKEQYQNIPRQSADRTKQKTLKQGDQLWMIAAEEYEDPGEWRAIAEANGIDNPRQLRTGRKIIVPRLD</sequence>
<evidence type="ECO:0000313" key="2">
    <source>
        <dbReference type="EMBL" id="MBP3961288.1"/>
    </source>
</evidence>
<accession>A0ABS5C842</accession>
<dbReference type="RefSeq" id="WP_210654652.1">
    <property type="nucleotide sequence ID" value="NZ_JAGKSP010000001.1"/>
</dbReference>
<dbReference type="Proteomes" id="UP000673394">
    <property type="component" value="Unassembled WGS sequence"/>
</dbReference>
<keyword evidence="3" id="KW-1185">Reference proteome</keyword>
<name>A0ABS5C842_9BACL</name>